<gene>
    <name evidence="3" type="ORF">ACFODZ_03675</name>
</gene>
<dbReference type="InterPro" id="IPR006224">
    <property type="entry name" value="PsdUridine_synth_RluA-like_CS"/>
</dbReference>
<dbReference type="Pfam" id="PF00849">
    <property type="entry name" value="PseudoU_synth_2"/>
    <property type="match status" value="1"/>
</dbReference>
<evidence type="ECO:0000259" key="2">
    <source>
        <dbReference type="Pfam" id="PF00849"/>
    </source>
</evidence>
<feature type="domain" description="Pseudouridine synthase RsuA/RluA-like" evidence="2">
    <location>
        <begin position="92"/>
        <end position="231"/>
    </location>
</feature>
<proteinExistence type="inferred from homology"/>
<accession>A0ABV7J584</accession>
<name>A0ABV7J584_9GAMM</name>
<keyword evidence="4" id="KW-1185">Reference proteome</keyword>
<evidence type="ECO:0000313" key="4">
    <source>
        <dbReference type="Proteomes" id="UP001595533"/>
    </source>
</evidence>
<comment type="similarity">
    <text evidence="1">Belongs to the pseudouridine synthase RluA family.</text>
</comment>
<dbReference type="GO" id="GO:0016853">
    <property type="term" value="F:isomerase activity"/>
    <property type="evidence" value="ECO:0007669"/>
    <property type="project" value="UniProtKB-KW"/>
</dbReference>
<dbReference type="EC" id="5.4.99.-" evidence="3"/>
<dbReference type="PROSITE" id="PS01129">
    <property type="entry name" value="PSI_RLU"/>
    <property type="match status" value="1"/>
</dbReference>
<dbReference type="PANTHER" id="PTHR21600:SF87">
    <property type="entry name" value="RNA PSEUDOURIDYLATE SYNTHASE DOMAIN-CONTAINING PROTEIN 1"/>
    <property type="match status" value="1"/>
</dbReference>
<dbReference type="Proteomes" id="UP001595533">
    <property type="component" value="Unassembled WGS sequence"/>
</dbReference>
<comment type="caution">
    <text evidence="3">The sequence shown here is derived from an EMBL/GenBank/DDBJ whole genome shotgun (WGS) entry which is preliminary data.</text>
</comment>
<dbReference type="SUPFAM" id="SSF55120">
    <property type="entry name" value="Pseudouridine synthase"/>
    <property type="match status" value="1"/>
</dbReference>
<protein>
    <submittedName>
        <fullName evidence="3">RluA family pseudouridine synthase</fullName>
        <ecNumber evidence="3">5.4.99.-</ecNumber>
    </submittedName>
</protein>
<sequence length="288" mass="32210">MTDIIEVQITICDGQQDQKASKILAVASGLPQAKLKEAMHKGAVWLRRGKGQKRLRRAGKALRVGDELLLNYNPRILDQWVPEPQLVSDLGDYSIWFKPFGLACQGSRWGDFSAMARWVEVNLPEITDHAPRPVHLVHRLDRATTGLMILCHSKRSARAFSELFAAGQVDKRYQAIVRGDFSVHGSPLQVNKPVDGKEATTVFSLASQSENACLLDVQLLTGRKHQIRKHLRGLDFPIIGDRLYGEGEQDGIDLHLQAVSLSFTCPMTGESRAFVVRDDQRLILDQII</sequence>
<dbReference type="Gene3D" id="3.30.2350.10">
    <property type="entry name" value="Pseudouridine synthase"/>
    <property type="match status" value="1"/>
</dbReference>
<organism evidence="3 4">
    <name type="scientific">Marinicella sediminis</name>
    <dbReference type="NCBI Taxonomy" id="1792834"/>
    <lineage>
        <taxon>Bacteria</taxon>
        <taxon>Pseudomonadati</taxon>
        <taxon>Pseudomonadota</taxon>
        <taxon>Gammaproteobacteria</taxon>
        <taxon>Lysobacterales</taxon>
        <taxon>Marinicellaceae</taxon>
        <taxon>Marinicella</taxon>
    </lineage>
</organism>
<dbReference type="InterPro" id="IPR020103">
    <property type="entry name" value="PsdUridine_synth_cat_dom_sf"/>
</dbReference>
<reference evidence="4" key="1">
    <citation type="journal article" date="2019" name="Int. J. Syst. Evol. Microbiol.">
        <title>The Global Catalogue of Microorganisms (GCM) 10K type strain sequencing project: providing services to taxonomists for standard genome sequencing and annotation.</title>
        <authorList>
            <consortium name="The Broad Institute Genomics Platform"/>
            <consortium name="The Broad Institute Genome Sequencing Center for Infectious Disease"/>
            <person name="Wu L."/>
            <person name="Ma J."/>
        </authorList>
    </citation>
    <scope>NUCLEOTIDE SEQUENCE [LARGE SCALE GENOMIC DNA]</scope>
    <source>
        <strain evidence="4">KCTC 42953</strain>
    </source>
</reference>
<dbReference type="PANTHER" id="PTHR21600">
    <property type="entry name" value="MITOCHONDRIAL RNA PSEUDOURIDINE SYNTHASE"/>
    <property type="match status" value="1"/>
</dbReference>
<evidence type="ECO:0000256" key="1">
    <source>
        <dbReference type="ARBA" id="ARBA00010876"/>
    </source>
</evidence>
<dbReference type="CDD" id="cd02869">
    <property type="entry name" value="PseudoU_synth_RluA_like"/>
    <property type="match status" value="1"/>
</dbReference>
<dbReference type="RefSeq" id="WP_077410013.1">
    <property type="nucleotide sequence ID" value="NZ_JBHRTS010000002.1"/>
</dbReference>
<evidence type="ECO:0000313" key="3">
    <source>
        <dbReference type="EMBL" id="MFC3193338.1"/>
    </source>
</evidence>
<keyword evidence="3" id="KW-0413">Isomerase</keyword>
<dbReference type="InterPro" id="IPR006145">
    <property type="entry name" value="PsdUridine_synth_RsuA/RluA"/>
</dbReference>
<dbReference type="EMBL" id="JBHRTS010000002">
    <property type="protein sequence ID" value="MFC3193338.1"/>
    <property type="molecule type" value="Genomic_DNA"/>
</dbReference>
<dbReference type="InterPro" id="IPR050188">
    <property type="entry name" value="RluA_PseudoU_synthase"/>
</dbReference>